<name>A0ABR1HLD8_9HYPO</name>
<evidence type="ECO:0000256" key="2">
    <source>
        <dbReference type="ARBA" id="ARBA00023242"/>
    </source>
</evidence>
<reference evidence="5 6" key="1">
    <citation type="journal article" date="2025" name="Microbiol. Resour. Announc.">
        <title>Draft genome sequences for Neonectria magnoliae and Neonectria punicea, canker pathogens of Liriodendron tulipifera and Acer saccharum in West Virginia.</title>
        <authorList>
            <person name="Petronek H.M."/>
            <person name="Kasson M.T."/>
            <person name="Metheny A.M."/>
            <person name="Stauder C.M."/>
            <person name="Lovett B."/>
            <person name="Lynch S.C."/>
            <person name="Garnas J.R."/>
            <person name="Kasson L.R."/>
            <person name="Stajich J.E."/>
        </authorList>
    </citation>
    <scope>NUCLEOTIDE SEQUENCE [LARGE SCALE GENOMIC DNA]</scope>
    <source>
        <strain evidence="5 6">NRRL 64651</strain>
    </source>
</reference>
<dbReference type="PANTHER" id="PTHR31001:SF74">
    <property type="entry name" value="ZN(II)2CYS6 TRANSCRIPTION FACTOR (EUROFUNG)"/>
    <property type="match status" value="1"/>
</dbReference>
<comment type="caution">
    <text evidence="5">The sequence shown here is derived from an EMBL/GenBank/DDBJ whole genome shotgun (WGS) entry which is preliminary data.</text>
</comment>
<dbReference type="SMART" id="SM00906">
    <property type="entry name" value="Fungal_trans"/>
    <property type="match status" value="1"/>
</dbReference>
<dbReference type="CDD" id="cd12148">
    <property type="entry name" value="fungal_TF_MHR"/>
    <property type="match status" value="1"/>
</dbReference>
<keyword evidence="6" id="KW-1185">Reference proteome</keyword>
<proteinExistence type="predicted"/>
<dbReference type="Pfam" id="PF04082">
    <property type="entry name" value="Fungal_trans"/>
    <property type="match status" value="1"/>
</dbReference>
<dbReference type="SUPFAM" id="SSF144232">
    <property type="entry name" value="HIT/MYND zinc finger-like"/>
    <property type="match status" value="1"/>
</dbReference>
<feature type="compositionally biased region" description="Polar residues" evidence="3">
    <location>
        <begin position="35"/>
        <end position="46"/>
    </location>
</feature>
<gene>
    <name evidence="5" type="ORF">QQZ08_009680</name>
</gene>
<evidence type="ECO:0000313" key="6">
    <source>
        <dbReference type="Proteomes" id="UP001498421"/>
    </source>
</evidence>
<feature type="region of interest" description="Disordered" evidence="3">
    <location>
        <begin position="35"/>
        <end position="69"/>
    </location>
</feature>
<dbReference type="InterPro" id="IPR050613">
    <property type="entry name" value="Sec_Metabolite_Reg"/>
</dbReference>
<dbReference type="Gene3D" id="6.10.140.2220">
    <property type="match status" value="1"/>
</dbReference>
<dbReference type="PANTHER" id="PTHR31001">
    <property type="entry name" value="UNCHARACTERIZED TRANSCRIPTIONAL REGULATORY PROTEIN"/>
    <property type="match status" value="1"/>
</dbReference>
<evidence type="ECO:0000313" key="5">
    <source>
        <dbReference type="EMBL" id="KAK7422031.1"/>
    </source>
</evidence>
<protein>
    <recommendedName>
        <fullName evidence="4">Xylanolytic transcriptional activator regulatory domain-containing protein</fullName>
    </recommendedName>
</protein>
<evidence type="ECO:0000259" key="4">
    <source>
        <dbReference type="SMART" id="SM00906"/>
    </source>
</evidence>
<keyword evidence="2" id="KW-0539">Nucleus</keyword>
<organism evidence="5 6">
    <name type="scientific">Neonectria magnoliae</name>
    <dbReference type="NCBI Taxonomy" id="2732573"/>
    <lineage>
        <taxon>Eukaryota</taxon>
        <taxon>Fungi</taxon>
        <taxon>Dikarya</taxon>
        <taxon>Ascomycota</taxon>
        <taxon>Pezizomycotina</taxon>
        <taxon>Sordariomycetes</taxon>
        <taxon>Hypocreomycetidae</taxon>
        <taxon>Hypocreales</taxon>
        <taxon>Nectriaceae</taxon>
        <taxon>Neonectria</taxon>
    </lineage>
</organism>
<dbReference type="Proteomes" id="UP001498421">
    <property type="component" value="Unassembled WGS sequence"/>
</dbReference>
<dbReference type="InterPro" id="IPR007219">
    <property type="entry name" value="XnlR_reg_dom"/>
</dbReference>
<dbReference type="EMBL" id="JAZAVK010000113">
    <property type="protein sequence ID" value="KAK7422031.1"/>
    <property type="molecule type" value="Genomic_DNA"/>
</dbReference>
<sequence length="1036" mass="115285">MRSRPAQTGRPSGSVHVQERVNQLENLVLSLMQQQTASTPQVSPLNLPSAITHGDDGFGVSSPSGTDPERPLVPRFEAQHEVSPSPSDYGSIRIHDSGVSYVSSVHWEAVLDSIAELRNHLNLNQEGEANAYNPESVQLKSGHPGPQLLYNCSAHVTLASILESMPPRPVVDRLVSRYFNDLDMATGMVHSGKFLREYEDFWASPQTTPVMWVGLLFGVMCLAAQFQQYFLPPSNHESDDRRSSPASQAPENQVSVEIFREKIIQCLNLGHYTKGGPFVLETIILYLVVEIFPLKEIEIGVWVLVGNVVQIATHMGYHRDAAHFPNITPFAGEMRRRVWAMVVQLDFSISTQLGLPRLIKESRTTAEPRNLIDSDFDEDITELPPSRPESEITPTLYTLSKLRILSVGVKVADVATEPQPYSYDKILELDKEIDRAKEALPSSMKWKSLSLSLAVPPMVTIQRMWLEICVQRLKLVLHKKFLVPSGSKGQYAYSRSACLTGAMRILEFQHLIDEETHVDGRLYHVRWRVTTALTHEFLLATSVLCFYLQIYSKSQEGSSESPEDADAASLEKVRQLLKTSQGIWMKLSASSTEARKAVAALQYLLGDAGGTSEYSEYTEPVPNTASTMSFPYFPACVMNVEFISSGVTPLPTGVPRLSEKAVFGKKNCADCGKSGSAFWCDDCDVTDVGQLRVFYCSEACKTAHKLAHKATCDARKALAHAVSVFGEIWTAFESSTFGSTAKFFHERSGTIIIFQDKSQPDPRGWTGASLFRKFPDDVLPDTASEATQRAFLFDSNCNEPLIDGVPLQEVLLKPVCETIQVGKVEMKNPAMVVRLVGYPYIPQHTVFKITQSTGEVFAVDFTGDQFGFQEQLYEWNTYIKHRAEPGSQTITLAQMAEEENAAYRAANMKVNSCGMAGKILRTRVMRGLRGSIDAHLASEKTTAKDIMLLQHSEFGPARGKLITEAKVGLQKALDFLALKGIGRVYFDQNFHPCVALTEECVRKYKDVWLTDDEMNAMKDDIGALVATWTRRMQRAG</sequence>
<evidence type="ECO:0000256" key="3">
    <source>
        <dbReference type="SAM" id="MobiDB-lite"/>
    </source>
</evidence>
<evidence type="ECO:0000256" key="1">
    <source>
        <dbReference type="ARBA" id="ARBA00004123"/>
    </source>
</evidence>
<accession>A0ABR1HLD8</accession>
<feature type="domain" description="Xylanolytic transcriptional activator regulatory" evidence="4">
    <location>
        <begin position="301"/>
        <end position="374"/>
    </location>
</feature>
<comment type="subcellular location">
    <subcellularLocation>
        <location evidence="1">Nucleus</location>
    </subcellularLocation>
</comment>